<reference evidence="1" key="1">
    <citation type="submission" date="2018-05" db="EMBL/GenBank/DDBJ databases">
        <title>Draft genome of Mucuna pruriens seed.</title>
        <authorList>
            <person name="Nnadi N.E."/>
            <person name="Vos R."/>
            <person name="Hasami M.H."/>
            <person name="Devisetty U.K."/>
            <person name="Aguiy J.C."/>
        </authorList>
    </citation>
    <scope>NUCLEOTIDE SEQUENCE [LARGE SCALE GENOMIC DNA]</scope>
    <source>
        <strain evidence="1">JCA_2017</strain>
    </source>
</reference>
<evidence type="ECO:0000313" key="2">
    <source>
        <dbReference type="Proteomes" id="UP000257109"/>
    </source>
</evidence>
<organism evidence="1 2">
    <name type="scientific">Mucuna pruriens</name>
    <name type="common">Velvet bean</name>
    <name type="synonym">Dolichos pruriens</name>
    <dbReference type="NCBI Taxonomy" id="157652"/>
    <lineage>
        <taxon>Eukaryota</taxon>
        <taxon>Viridiplantae</taxon>
        <taxon>Streptophyta</taxon>
        <taxon>Embryophyta</taxon>
        <taxon>Tracheophyta</taxon>
        <taxon>Spermatophyta</taxon>
        <taxon>Magnoliopsida</taxon>
        <taxon>eudicotyledons</taxon>
        <taxon>Gunneridae</taxon>
        <taxon>Pentapetalae</taxon>
        <taxon>rosids</taxon>
        <taxon>fabids</taxon>
        <taxon>Fabales</taxon>
        <taxon>Fabaceae</taxon>
        <taxon>Papilionoideae</taxon>
        <taxon>50 kb inversion clade</taxon>
        <taxon>NPAAA clade</taxon>
        <taxon>indigoferoid/millettioid clade</taxon>
        <taxon>Phaseoleae</taxon>
        <taxon>Mucuna</taxon>
    </lineage>
</organism>
<accession>A0A371FEZ7</accession>
<dbReference type="EMBL" id="QJKJ01009369">
    <property type="protein sequence ID" value="RDX76830.1"/>
    <property type="molecule type" value="Genomic_DNA"/>
</dbReference>
<proteinExistence type="predicted"/>
<dbReference type="Proteomes" id="UP000257109">
    <property type="component" value="Unassembled WGS sequence"/>
</dbReference>
<dbReference type="SUPFAM" id="SSF50630">
    <property type="entry name" value="Acid proteases"/>
    <property type="match status" value="1"/>
</dbReference>
<comment type="caution">
    <text evidence="1">The sequence shown here is derived from an EMBL/GenBank/DDBJ whole genome shotgun (WGS) entry which is preliminary data.</text>
</comment>
<dbReference type="STRING" id="157652.A0A371FEZ7"/>
<dbReference type="InterPro" id="IPR021109">
    <property type="entry name" value="Peptidase_aspartic_dom_sf"/>
</dbReference>
<dbReference type="Gene3D" id="2.40.70.10">
    <property type="entry name" value="Acid Proteases"/>
    <property type="match status" value="1"/>
</dbReference>
<dbReference type="CDD" id="cd00303">
    <property type="entry name" value="retropepsin_like"/>
    <property type="match status" value="1"/>
</dbReference>
<gene>
    <name evidence="1" type="ORF">CR513_43125</name>
</gene>
<dbReference type="OrthoDB" id="1736143at2759"/>
<keyword evidence="2" id="KW-1185">Reference proteome</keyword>
<protein>
    <submittedName>
        <fullName evidence="1">Uncharacterized protein</fullName>
    </submittedName>
</protein>
<feature type="non-terminal residue" evidence="1">
    <location>
        <position position="1"/>
    </location>
</feature>
<evidence type="ECO:0000313" key="1">
    <source>
        <dbReference type="EMBL" id="RDX76830.1"/>
    </source>
</evidence>
<dbReference type="PANTHER" id="PTHR32108:SF9">
    <property type="entry name" value="REVERSE TRANSCRIPTASE RNASE H-LIKE DOMAIN-CONTAINING PROTEIN"/>
    <property type="match status" value="1"/>
</dbReference>
<dbReference type="PANTHER" id="PTHR32108">
    <property type="entry name" value="DNA-DIRECTED RNA POLYMERASE SUBUNIT ALPHA"/>
    <property type="match status" value="1"/>
</dbReference>
<dbReference type="AlphaFoldDB" id="A0A371FEZ7"/>
<sequence>MNSESHRKVLIKVLNEAHVDKNISVNKMEGIVGHIMANNYLTFSDEEISAEALNIYVRCLDRLLTMVLIDNGSSLNVLPKATLERLSYDMNKLRNNCTIVRTFDGSRREVIGEIKTPIQIGPFEFQIHFQVMDIRPTYSCLLGRPWIHAAGVVPSSLHQKLKFIVGDKLVIISWEEELVVACPKPIEHVEANEEALETAF</sequence>
<dbReference type="Pfam" id="PF13650">
    <property type="entry name" value="Asp_protease_2"/>
    <property type="match status" value="1"/>
</dbReference>
<name>A0A371FEZ7_MUCPR</name>